<evidence type="ECO:0000313" key="5">
    <source>
        <dbReference type="Proteomes" id="UP000095023"/>
    </source>
</evidence>
<feature type="compositionally biased region" description="Basic and acidic residues" evidence="2">
    <location>
        <begin position="1"/>
        <end position="28"/>
    </location>
</feature>
<organism evidence="4 5">
    <name type="scientific">Tortispora caseinolytica NRRL Y-17796</name>
    <dbReference type="NCBI Taxonomy" id="767744"/>
    <lineage>
        <taxon>Eukaryota</taxon>
        <taxon>Fungi</taxon>
        <taxon>Dikarya</taxon>
        <taxon>Ascomycota</taxon>
        <taxon>Saccharomycotina</taxon>
        <taxon>Trigonopsidomycetes</taxon>
        <taxon>Trigonopsidales</taxon>
        <taxon>Trigonopsidaceae</taxon>
        <taxon>Tortispora</taxon>
    </lineage>
</organism>
<evidence type="ECO:0000256" key="1">
    <source>
        <dbReference type="SAM" id="Coils"/>
    </source>
</evidence>
<dbReference type="Pfam" id="PF00627">
    <property type="entry name" value="UBA"/>
    <property type="match status" value="1"/>
</dbReference>
<dbReference type="OrthoDB" id="4489171at2759"/>
<reference evidence="5" key="1">
    <citation type="submission" date="2016-02" db="EMBL/GenBank/DDBJ databases">
        <title>Comparative genomics of biotechnologically important yeasts.</title>
        <authorList>
            <consortium name="DOE Joint Genome Institute"/>
            <person name="Riley R."/>
            <person name="Haridas S."/>
            <person name="Wolfe K.H."/>
            <person name="Lopes M.R."/>
            <person name="Hittinger C.T."/>
            <person name="Goker M."/>
            <person name="Salamov A."/>
            <person name="Wisecaver J."/>
            <person name="Long T.M."/>
            <person name="Aerts A.L."/>
            <person name="Barry K."/>
            <person name="Choi C."/>
            <person name="Clum A."/>
            <person name="Coughlan A.Y."/>
            <person name="Deshpande S."/>
            <person name="Douglass A.P."/>
            <person name="Hanson S.J."/>
            <person name="Klenk H.-P."/>
            <person name="Labutti K."/>
            <person name="Lapidus A."/>
            <person name="Lindquist E."/>
            <person name="Lipzen A."/>
            <person name="Meier-Kolthoff J.P."/>
            <person name="Ohm R.A."/>
            <person name="Otillar R.P."/>
            <person name="Pangilinan J."/>
            <person name="Peng Y."/>
            <person name="Rokas A."/>
            <person name="Rosa C.A."/>
            <person name="Scheuner C."/>
            <person name="Sibirny A.A."/>
            <person name="Slot J.C."/>
            <person name="Stielow J.B."/>
            <person name="Sun H."/>
            <person name="Kurtzman C.P."/>
            <person name="Blackwell M."/>
            <person name="Jeffries T.W."/>
            <person name="Grigoriev I.V."/>
        </authorList>
    </citation>
    <scope>NUCLEOTIDE SEQUENCE [LARGE SCALE GENOMIC DNA]</scope>
    <source>
        <strain evidence="5">NRRL Y-17796</strain>
    </source>
</reference>
<feature type="compositionally biased region" description="Basic residues" evidence="2">
    <location>
        <begin position="37"/>
        <end position="49"/>
    </location>
</feature>
<keyword evidence="5" id="KW-1185">Reference proteome</keyword>
<name>A0A1E4TI83_9ASCO</name>
<feature type="coiled-coil region" evidence="1">
    <location>
        <begin position="429"/>
        <end position="456"/>
    </location>
</feature>
<dbReference type="InterPro" id="IPR055335">
    <property type="entry name" value="Ucp6/RUP1"/>
</dbReference>
<proteinExistence type="predicted"/>
<dbReference type="Proteomes" id="UP000095023">
    <property type="component" value="Unassembled WGS sequence"/>
</dbReference>
<dbReference type="SMART" id="SM00165">
    <property type="entry name" value="UBA"/>
    <property type="match status" value="1"/>
</dbReference>
<dbReference type="GO" id="GO:0005829">
    <property type="term" value="C:cytosol"/>
    <property type="evidence" value="ECO:0007669"/>
    <property type="project" value="TreeGrafter"/>
</dbReference>
<feature type="coiled-coil region" evidence="1">
    <location>
        <begin position="519"/>
        <end position="546"/>
    </location>
</feature>
<dbReference type="PROSITE" id="PS50030">
    <property type="entry name" value="UBA"/>
    <property type="match status" value="1"/>
</dbReference>
<dbReference type="GO" id="GO:0005634">
    <property type="term" value="C:nucleus"/>
    <property type="evidence" value="ECO:0007669"/>
    <property type="project" value="TreeGrafter"/>
</dbReference>
<keyword evidence="1" id="KW-0175">Coiled coil</keyword>
<dbReference type="Gene3D" id="1.10.8.10">
    <property type="entry name" value="DNA helicase RuvA subunit, C-terminal domain"/>
    <property type="match status" value="1"/>
</dbReference>
<dbReference type="InterPro" id="IPR009060">
    <property type="entry name" value="UBA-like_sf"/>
</dbReference>
<feature type="region of interest" description="Disordered" evidence="2">
    <location>
        <begin position="1"/>
        <end position="67"/>
    </location>
</feature>
<dbReference type="InterPro" id="IPR015940">
    <property type="entry name" value="UBA"/>
</dbReference>
<dbReference type="PANTHER" id="PTHR39597:SF1">
    <property type="entry name" value="UBA DOMAIN-CONTAINING PROTEIN RUP1"/>
    <property type="match status" value="1"/>
</dbReference>
<dbReference type="PANTHER" id="PTHR39597">
    <property type="entry name" value="UBA DOMAIN-CONTAINING PROTEIN RUP1"/>
    <property type="match status" value="1"/>
</dbReference>
<dbReference type="AlphaFoldDB" id="A0A1E4TI83"/>
<dbReference type="EMBL" id="KV453841">
    <property type="protein sequence ID" value="ODV91456.1"/>
    <property type="molecule type" value="Genomic_DNA"/>
</dbReference>
<protein>
    <recommendedName>
        <fullName evidence="3">UBA domain-containing protein</fullName>
    </recommendedName>
</protein>
<feature type="compositionally biased region" description="Polar residues" evidence="2">
    <location>
        <begin position="50"/>
        <end position="67"/>
    </location>
</feature>
<accession>A0A1E4TI83</accession>
<evidence type="ECO:0000313" key="4">
    <source>
        <dbReference type="EMBL" id="ODV91456.1"/>
    </source>
</evidence>
<evidence type="ECO:0000256" key="2">
    <source>
        <dbReference type="SAM" id="MobiDB-lite"/>
    </source>
</evidence>
<feature type="domain" description="UBA" evidence="3">
    <location>
        <begin position="59"/>
        <end position="99"/>
    </location>
</feature>
<sequence>MTIKGSDKLPDGSSGSKEKKSSKCHEDIAGLSLKSRSLTRPKSLFKKTAKPSSTSNKTTQMEKSIQELTDMGFPAEESQQALLKANNSVNTAIGYLLESNSDPILVDSPTPLDDPPSYNDALVDPLSGSAASDAKFRPVQDDVSYDVSQWGMVLADPSHVETQPNSSTDDMDGIDVDNASFVENSQSRSNDRLDMCPVVSTTEVDNATESSTVSEDKPMPLYREPHSIPVFLPYNGPSFEFLGQMLNVLYAIPGVRYGLASKYADLVPDYESPDIWIEADLSQPTFKRYPDAKESYIEIQQLFIAAQLSRRAHFSVNRLAFTLSEDQLDFPTNRSSVDLMILFNRFPELFETTVFAANEYSKFVNLVLDLNFLEPPTKSLSVMLENYFAGLYWRPIITQLANCFLFTIHTKNDPDTLDIPAEWYPDRYMEHCQDYLSKLQDEYENCLNEQKTNTRELEMLKFYDGFEVNQLIEASIKILDELAAQKDTSEVTFKGMAVASDAAKQSNHSPLALELQKIQERATSRISEIEKSLEDISKEIERIGLRQFAPLHDDPPDTPWLHRYLLSGVLIDHDTVYTLSSSTDLGSTWNKIEFSGLERDVGPLYSVSEVSSDDVLQACRVTGKHTVQVLYTSEKMWEQPADSALGPGLKRFADQFREYDAETHEEPRLINFDD</sequence>
<dbReference type="CDD" id="cd14270">
    <property type="entry name" value="UBA"/>
    <property type="match status" value="1"/>
</dbReference>
<gene>
    <name evidence="4" type="ORF">CANCADRAFT_42107</name>
</gene>
<evidence type="ECO:0000259" key="3">
    <source>
        <dbReference type="PROSITE" id="PS50030"/>
    </source>
</evidence>
<dbReference type="GO" id="GO:0016579">
    <property type="term" value="P:protein deubiquitination"/>
    <property type="evidence" value="ECO:0007669"/>
    <property type="project" value="TreeGrafter"/>
</dbReference>
<dbReference type="SUPFAM" id="SSF46934">
    <property type="entry name" value="UBA-like"/>
    <property type="match status" value="1"/>
</dbReference>